<feature type="transmembrane region" description="Helical" evidence="9">
    <location>
        <begin position="256"/>
        <end position="278"/>
    </location>
</feature>
<comment type="subcellular location">
    <subcellularLocation>
        <location evidence="9">Cell membrane</location>
        <topology evidence="9">Multi-pass membrane protein</topology>
    </subcellularLocation>
    <subcellularLocation>
        <location evidence="1">Membrane</location>
        <topology evidence="1">Multi-pass membrane protein</topology>
    </subcellularLocation>
</comment>
<dbReference type="EMBL" id="CADEBC010000530">
    <property type="protein sequence ID" value="CAB3247004.1"/>
    <property type="molecule type" value="Genomic_DNA"/>
</dbReference>
<evidence type="ECO:0000256" key="4">
    <source>
        <dbReference type="ARBA" id="ARBA00022725"/>
    </source>
</evidence>
<dbReference type="GO" id="GO:0004984">
    <property type="term" value="F:olfactory receptor activity"/>
    <property type="evidence" value="ECO:0007669"/>
    <property type="project" value="InterPro"/>
</dbReference>
<accession>A0A8S1AQ45</accession>
<reference evidence="10 11" key="1">
    <citation type="submission" date="2020-04" db="EMBL/GenBank/DDBJ databases">
        <authorList>
            <person name="Wallbank WR R."/>
            <person name="Pardo Diaz C."/>
            <person name="Kozak K."/>
            <person name="Martin S."/>
            <person name="Jiggins C."/>
            <person name="Moest M."/>
            <person name="Warren A I."/>
            <person name="Byers J.R.P. K."/>
            <person name="Montejo-Kovacevich G."/>
            <person name="Yen C E."/>
        </authorList>
    </citation>
    <scope>NUCLEOTIDE SEQUENCE [LARGE SCALE GENOMIC DNA]</scope>
</reference>
<evidence type="ECO:0000256" key="8">
    <source>
        <dbReference type="ARBA" id="ARBA00023224"/>
    </source>
</evidence>
<keyword evidence="8 9" id="KW-0807">Transducer</keyword>
<keyword evidence="5 9" id="KW-1133">Transmembrane helix</keyword>
<comment type="caution">
    <text evidence="10">The sequence shown here is derived from an EMBL/GenBank/DDBJ whole genome shotgun (WGS) entry which is preliminary data.</text>
</comment>
<keyword evidence="2 9" id="KW-0716">Sensory transduction</keyword>
<evidence type="ECO:0000256" key="6">
    <source>
        <dbReference type="ARBA" id="ARBA00023136"/>
    </source>
</evidence>
<dbReference type="OrthoDB" id="6765072at2759"/>
<keyword evidence="11" id="KW-1185">Reference proteome</keyword>
<dbReference type="PANTHER" id="PTHR21137:SF44">
    <property type="entry name" value="ODORANT RECEPTOR 13A-RELATED"/>
    <property type="match status" value="1"/>
</dbReference>
<feature type="transmembrane region" description="Helical" evidence="9">
    <location>
        <begin position="284"/>
        <end position="307"/>
    </location>
</feature>
<dbReference type="GO" id="GO:0005886">
    <property type="term" value="C:plasma membrane"/>
    <property type="evidence" value="ECO:0007669"/>
    <property type="project" value="UniProtKB-SubCell"/>
</dbReference>
<feature type="transmembrane region" description="Helical" evidence="9">
    <location>
        <begin position="173"/>
        <end position="193"/>
    </location>
</feature>
<dbReference type="Proteomes" id="UP000494106">
    <property type="component" value="Unassembled WGS sequence"/>
</dbReference>
<feature type="transmembrane region" description="Helical" evidence="9">
    <location>
        <begin position="65"/>
        <end position="83"/>
    </location>
</feature>
<evidence type="ECO:0000313" key="11">
    <source>
        <dbReference type="Proteomes" id="UP000494106"/>
    </source>
</evidence>
<comment type="caution">
    <text evidence="9">Lacks conserved residue(s) required for the propagation of feature annotation.</text>
</comment>
<evidence type="ECO:0000256" key="2">
    <source>
        <dbReference type="ARBA" id="ARBA00022606"/>
    </source>
</evidence>
<evidence type="ECO:0000256" key="3">
    <source>
        <dbReference type="ARBA" id="ARBA00022692"/>
    </source>
</evidence>
<dbReference type="AlphaFoldDB" id="A0A8S1AQ45"/>
<comment type="similarity">
    <text evidence="9">Belongs to the insect chemoreceptor superfamily. Heteromeric odorant receptor channel (TC 1.A.69) family.</text>
</comment>
<evidence type="ECO:0000313" key="10">
    <source>
        <dbReference type="EMBL" id="CAB3247004.1"/>
    </source>
</evidence>
<evidence type="ECO:0000256" key="9">
    <source>
        <dbReference type="RuleBase" id="RU351113"/>
    </source>
</evidence>
<evidence type="ECO:0000256" key="1">
    <source>
        <dbReference type="ARBA" id="ARBA00004141"/>
    </source>
</evidence>
<keyword evidence="3 9" id="KW-0812">Transmembrane</keyword>
<evidence type="ECO:0000256" key="7">
    <source>
        <dbReference type="ARBA" id="ARBA00023170"/>
    </source>
</evidence>
<sequence>MLNIQYAKVKIIFFNRFLEEDRPFITKNWRFFYIVPAVLVHLISLTTHMGVLISKKQVINVAHMLPPFLVSIHATLKALVLIPKTAEISTIMKDLGALWRTNYTDKQTKEKNRLLKRLNFCNKANFWVAMVGTAQYLISPMLEILIRRFILQQPCELLLPVPASHPFDLNHNWFVYTAVYFFQSYTMFLLVYVYNGSELILITICGLLANEFVMLKDDLSRTTPTPNTINENGIGIEEFIKKHQKLIRLSRQLDNVFNRMIFVELLFVGITSCAFRFAGEFARGLIYTLSNYVAVTISLVTVFYVCYYGELLTSASVHLGNVAYKNLWYEGSKEYKQAIRLIIKRSQTPCGLTSLKYAAVSLNTFTKVVSTTWSYFSLMNSVYTVAEQ</sequence>
<protein>
    <recommendedName>
        <fullName evidence="9">Odorant receptor</fullName>
    </recommendedName>
</protein>
<dbReference type="Pfam" id="PF02949">
    <property type="entry name" value="7tm_6"/>
    <property type="match status" value="1"/>
</dbReference>
<keyword evidence="7 9" id="KW-0675">Receptor</keyword>
<organism evidence="10 11">
    <name type="scientific">Arctia plantaginis</name>
    <name type="common">Wood tiger moth</name>
    <name type="synonym">Phalaena plantaginis</name>
    <dbReference type="NCBI Taxonomy" id="874455"/>
    <lineage>
        <taxon>Eukaryota</taxon>
        <taxon>Metazoa</taxon>
        <taxon>Ecdysozoa</taxon>
        <taxon>Arthropoda</taxon>
        <taxon>Hexapoda</taxon>
        <taxon>Insecta</taxon>
        <taxon>Pterygota</taxon>
        <taxon>Neoptera</taxon>
        <taxon>Endopterygota</taxon>
        <taxon>Lepidoptera</taxon>
        <taxon>Glossata</taxon>
        <taxon>Ditrysia</taxon>
        <taxon>Noctuoidea</taxon>
        <taxon>Erebidae</taxon>
        <taxon>Arctiinae</taxon>
        <taxon>Arctia</taxon>
    </lineage>
</organism>
<proteinExistence type="inferred from homology"/>
<keyword evidence="4 9" id="KW-0552">Olfaction</keyword>
<feature type="transmembrane region" description="Helical" evidence="9">
    <location>
        <begin position="31"/>
        <end position="53"/>
    </location>
</feature>
<dbReference type="PANTHER" id="PTHR21137">
    <property type="entry name" value="ODORANT RECEPTOR"/>
    <property type="match status" value="1"/>
</dbReference>
<dbReference type="InterPro" id="IPR004117">
    <property type="entry name" value="7tm6_olfct_rcpt"/>
</dbReference>
<dbReference type="GO" id="GO:0007165">
    <property type="term" value="P:signal transduction"/>
    <property type="evidence" value="ECO:0007669"/>
    <property type="project" value="UniProtKB-KW"/>
</dbReference>
<evidence type="ECO:0000256" key="5">
    <source>
        <dbReference type="ARBA" id="ARBA00022989"/>
    </source>
</evidence>
<gene>
    <name evidence="10" type="ORF">APLA_LOCUS11139</name>
</gene>
<name>A0A8S1AQ45_ARCPL</name>
<dbReference type="GO" id="GO:0005549">
    <property type="term" value="F:odorant binding"/>
    <property type="evidence" value="ECO:0007669"/>
    <property type="project" value="InterPro"/>
</dbReference>
<keyword evidence="6 9" id="KW-0472">Membrane</keyword>